<reference evidence="1 2" key="1">
    <citation type="submission" date="2015-03" db="EMBL/GenBank/DDBJ databases">
        <authorList>
            <person name="Murphy D."/>
        </authorList>
    </citation>
    <scope>NUCLEOTIDE SEQUENCE [LARGE SCALE GENOMIC DNA]</scope>
    <source>
        <strain evidence="1 2">BR165/97</strain>
    </source>
</reference>
<dbReference type="STRING" id="631.CH53_2796"/>
<accession>A0A0T9M717</accession>
<dbReference type="EMBL" id="CPZJ01000006">
    <property type="protein sequence ID" value="CNF69297.1"/>
    <property type="molecule type" value="Genomic_DNA"/>
</dbReference>
<organism evidence="1 2">
    <name type="scientific">Yersinia intermedia</name>
    <dbReference type="NCBI Taxonomy" id="631"/>
    <lineage>
        <taxon>Bacteria</taxon>
        <taxon>Pseudomonadati</taxon>
        <taxon>Pseudomonadota</taxon>
        <taxon>Gammaproteobacteria</taxon>
        <taxon>Enterobacterales</taxon>
        <taxon>Yersiniaceae</taxon>
        <taxon>Yersinia</taxon>
    </lineage>
</organism>
<evidence type="ECO:0000313" key="1">
    <source>
        <dbReference type="EMBL" id="CNF69297.1"/>
    </source>
</evidence>
<dbReference type="Proteomes" id="UP000038750">
    <property type="component" value="Unassembled WGS sequence"/>
</dbReference>
<evidence type="ECO:0000313" key="2">
    <source>
        <dbReference type="Proteomes" id="UP000038750"/>
    </source>
</evidence>
<proteinExistence type="predicted"/>
<name>A0A0T9M717_YERIN</name>
<dbReference type="KEGG" id="yin:CH53_2796"/>
<sequence length="42" mass="5076">MTLRYGYLIRIRAEQNCSTIELHTDIEDIYHLSRDEKILHKS</sequence>
<protein>
    <submittedName>
        <fullName evidence="1">Uncharacterized protein</fullName>
    </submittedName>
</protein>
<gene>
    <name evidence="1" type="ORF">ERS008530_01866</name>
</gene>
<dbReference type="AlphaFoldDB" id="A0A0T9M717"/>